<organism evidence="2 3">
    <name type="scientific">Parasedimentitalea maritima</name>
    <dbReference type="NCBI Taxonomy" id="2578117"/>
    <lineage>
        <taxon>Bacteria</taxon>
        <taxon>Pseudomonadati</taxon>
        <taxon>Pseudomonadota</taxon>
        <taxon>Alphaproteobacteria</taxon>
        <taxon>Rhodobacterales</taxon>
        <taxon>Paracoccaceae</taxon>
        <taxon>Parasedimentitalea</taxon>
    </lineage>
</organism>
<sequence length="50" mass="5693">MLAYLDLQISEREEICRGLSARESITSIVRRLGRSRKTIRAVSYHIVSAS</sequence>
<proteinExistence type="predicted"/>
<gene>
    <name evidence="2" type="ORF">FEE96_22810</name>
</gene>
<evidence type="ECO:0000313" key="2">
    <source>
        <dbReference type="EMBL" id="TLP55308.1"/>
    </source>
</evidence>
<dbReference type="EMBL" id="VAUA01000016">
    <property type="protein sequence ID" value="TLP55308.1"/>
    <property type="molecule type" value="Genomic_DNA"/>
</dbReference>
<name>A0ABY2UQ59_9RHOB</name>
<dbReference type="Pfam" id="PF13936">
    <property type="entry name" value="HTH_38"/>
    <property type="match status" value="1"/>
</dbReference>
<comment type="caution">
    <text evidence="2">The sequence shown here is derived from an EMBL/GenBank/DDBJ whole genome shotgun (WGS) entry which is preliminary data.</text>
</comment>
<evidence type="ECO:0000313" key="3">
    <source>
        <dbReference type="Proteomes" id="UP000305041"/>
    </source>
</evidence>
<evidence type="ECO:0000259" key="1">
    <source>
        <dbReference type="Pfam" id="PF13936"/>
    </source>
</evidence>
<protein>
    <recommendedName>
        <fullName evidence="1">Transposase IS30-like HTH domain-containing protein</fullName>
    </recommendedName>
</protein>
<feature type="domain" description="Transposase IS30-like HTH" evidence="1">
    <location>
        <begin position="6"/>
        <end position="39"/>
    </location>
</feature>
<dbReference type="InterPro" id="IPR025246">
    <property type="entry name" value="IS30-like_HTH"/>
</dbReference>
<dbReference type="Proteomes" id="UP000305041">
    <property type="component" value="Unassembled WGS sequence"/>
</dbReference>
<accession>A0ABY2UQ59</accession>
<reference evidence="2 3" key="1">
    <citation type="submission" date="2019-05" db="EMBL/GenBank/DDBJ databases">
        <title>Draft genome sequence of Pelagicola sp. DSW4-44.</title>
        <authorList>
            <person name="Oh J."/>
        </authorList>
    </citation>
    <scope>NUCLEOTIDE SEQUENCE [LARGE SCALE GENOMIC DNA]</scope>
    <source>
        <strain evidence="2 3">DSW4-44</strain>
    </source>
</reference>
<keyword evidence="3" id="KW-1185">Reference proteome</keyword>